<proteinExistence type="predicted"/>
<dbReference type="EMBL" id="HBUE01260023">
    <property type="protein sequence ID" value="CAG6558620.1"/>
    <property type="molecule type" value="Transcribed_RNA"/>
</dbReference>
<organism evidence="2">
    <name type="scientific">Culex pipiens</name>
    <name type="common">House mosquito</name>
    <dbReference type="NCBI Taxonomy" id="7175"/>
    <lineage>
        <taxon>Eukaryota</taxon>
        <taxon>Metazoa</taxon>
        <taxon>Ecdysozoa</taxon>
        <taxon>Arthropoda</taxon>
        <taxon>Hexapoda</taxon>
        <taxon>Insecta</taxon>
        <taxon>Pterygota</taxon>
        <taxon>Neoptera</taxon>
        <taxon>Endopterygota</taxon>
        <taxon>Diptera</taxon>
        <taxon>Nematocera</taxon>
        <taxon>Culicoidea</taxon>
        <taxon>Culicidae</taxon>
        <taxon>Culicinae</taxon>
        <taxon>Culicini</taxon>
        <taxon>Culex</taxon>
        <taxon>Culex</taxon>
    </lineage>
</organism>
<feature type="compositionally biased region" description="Gly residues" evidence="1">
    <location>
        <begin position="82"/>
        <end position="91"/>
    </location>
</feature>
<reference evidence="2" key="1">
    <citation type="submission" date="2021-05" db="EMBL/GenBank/DDBJ databases">
        <authorList>
            <person name="Alioto T."/>
            <person name="Alioto T."/>
            <person name="Gomez Garrido J."/>
        </authorList>
    </citation>
    <scope>NUCLEOTIDE SEQUENCE</scope>
</reference>
<dbReference type="AlphaFoldDB" id="A0A8D8GH18"/>
<dbReference type="EMBL" id="HBUE01154963">
    <property type="protein sequence ID" value="CAG6507287.1"/>
    <property type="molecule type" value="Transcribed_RNA"/>
</dbReference>
<dbReference type="EMBL" id="HBUE01154962">
    <property type="protein sequence ID" value="CAG6507285.1"/>
    <property type="molecule type" value="Transcribed_RNA"/>
</dbReference>
<sequence length="114" mass="12205">MLTHIPSVGCGPVSEMFAPIFGVPRVGVGGEQTVRQDERVRALRTGRCQQHQCGAPPGLDRTGRVPPGAGKHHNHDQPTGDGDSGGGGVATSGGWQQQQQQMLCQCQRRLQRQQ</sequence>
<dbReference type="EMBL" id="HBUE01260024">
    <property type="protein sequence ID" value="CAG6558622.1"/>
    <property type="molecule type" value="Transcribed_RNA"/>
</dbReference>
<name>A0A8D8GH18_CULPI</name>
<protein>
    <submittedName>
        <fullName evidence="2">(northern house mosquito) hypothetical protein</fullName>
    </submittedName>
</protein>
<evidence type="ECO:0000313" key="2">
    <source>
        <dbReference type="EMBL" id="CAG6507285.1"/>
    </source>
</evidence>
<feature type="region of interest" description="Disordered" evidence="1">
    <location>
        <begin position="47"/>
        <end position="95"/>
    </location>
</feature>
<accession>A0A8D8GH18</accession>
<evidence type="ECO:0000256" key="1">
    <source>
        <dbReference type="SAM" id="MobiDB-lite"/>
    </source>
</evidence>